<comment type="caution">
    <text evidence="2">The sequence shown here is derived from an EMBL/GenBank/DDBJ whole genome shotgun (WGS) entry which is preliminary data.</text>
</comment>
<dbReference type="Proteomes" id="UP000007360">
    <property type="component" value="Unassembled WGS sequence"/>
</dbReference>
<sequence length="479" mass="54821">MGKGRKKHKIGRNDPCHCGSGKKYKRCCIKKDREINSKPKTDSNEGTSENKLIVDNPSIKKMEETLDNMKKLRTAVEIGLLDFLVPLGLEKEKLSDVLSKVDELEKDFEQLHIPDRFNEHFSKNGWIAHESMSQEMMIKSVELADKGKLEEAEQGLVQYYSKNIQLLIQWSSWMEEFKPRMTLLEKAFDYYTKEMYSACIPLLLTIIDGIVFDNKETGNKGFFGEDNKIIAEDSIAAHITGLPELQSLMSCPRTKTTTDELTIPFRNGILHGRDLGYANKMVATKSWAALFALKDGIISLKKDKLPEDSEKTDLKAILYKIKKNELRTNLLNVWKPRKNVPNADFIISGSSSDYKDGSPEKELVEFFEYWQDRNFGFIANKMDHRTLDSYSIGKIAGIFSREIFSDKKLVSYKILSIVDEAPAISEITAEITILKDDDTLSKEITFRMIYEDDEGEIEIRTMGNGSWKFISCFSEIEIL</sequence>
<gene>
    <name evidence="2" type="ORF">A994_08901</name>
</gene>
<protein>
    <submittedName>
        <fullName evidence="2">SEC-C motif domain-containing protein</fullName>
    </submittedName>
</protein>
<evidence type="ECO:0000256" key="1">
    <source>
        <dbReference type="SAM" id="MobiDB-lite"/>
    </source>
</evidence>
<name>K2QY97_METFP</name>
<organism evidence="2 3">
    <name type="scientific">Methanobacterium formicicum (strain DSM 3637 / PP1)</name>
    <dbReference type="NCBI Taxonomy" id="1204725"/>
    <lineage>
        <taxon>Archaea</taxon>
        <taxon>Methanobacteriati</taxon>
        <taxon>Methanobacteriota</taxon>
        <taxon>Methanomada group</taxon>
        <taxon>Methanobacteria</taxon>
        <taxon>Methanobacteriales</taxon>
        <taxon>Methanobacteriaceae</taxon>
        <taxon>Methanobacterium</taxon>
    </lineage>
</organism>
<dbReference type="OrthoDB" id="351155at2157"/>
<feature type="region of interest" description="Disordered" evidence="1">
    <location>
        <begin position="1"/>
        <end position="23"/>
    </location>
</feature>
<dbReference type="RefSeq" id="WP_004031147.1">
    <property type="nucleotide sequence ID" value="NZ_AMPO01000008.1"/>
</dbReference>
<feature type="compositionally biased region" description="Basic residues" evidence="1">
    <location>
        <begin position="1"/>
        <end position="10"/>
    </location>
</feature>
<evidence type="ECO:0000313" key="2">
    <source>
        <dbReference type="EMBL" id="EKF85263.1"/>
    </source>
</evidence>
<dbReference type="EMBL" id="AMPO01000008">
    <property type="protein sequence ID" value="EKF85263.1"/>
    <property type="molecule type" value="Genomic_DNA"/>
</dbReference>
<dbReference type="Gene3D" id="3.10.450.50">
    <property type="match status" value="1"/>
</dbReference>
<evidence type="ECO:0000313" key="3">
    <source>
        <dbReference type="Proteomes" id="UP000007360"/>
    </source>
</evidence>
<accession>K2QY97</accession>
<dbReference type="SUPFAM" id="SSF103642">
    <property type="entry name" value="Sec-C motif"/>
    <property type="match status" value="1"/>
</dbReference>
<dbReference type="AlphaFoldDB" id="K2QY97"/>
<dbReference type="Pfam" id="PF02810">
    <property type="entry name" value="SEC-C"/>
    <property type="match status" value="1"/>
</dbReference>
<dbReference type="PATRIC" id="fig|1204725.3.peg.1792"/>
<proteinExistence type="predicted"/>
<keyword evidence="3" id="KW-1185">Reference proteome</keyword>
<reference evidence="2 3" key="1">
    <citation type="journal article" date="2012" name="J. Bacteriol.">
        <title>Draft genome sequence of Methanobacterium formicicum DSM 3637, an archaebacterium isolated from the methane producer amoeba Pelomyxa palustris.</title>
        <authorList>
            <person name="Gutierrez G."/>
        </authorList>
    </citation>
    <scope>NUCLEOTIDE SEQUENCE [LARGE SCALE GENOMIC DNA]</scope>
    <source>
        <strain evidence="3">DSM 3637 / PP1</strain>
    </source>
</reference>
<dbReference type="InterPro" id="IPR004027">
    <property type="entry name" value="SEC_C_motif"/>
</dbReference>